<feature type="active site" description="Charge relay system" evidence="5 6">
    <location>
        <position position="126"/>
    </location>
</feature>
<dbReference type="InterPro" id="IPR023828">
    <property type="entry name" value="Peptidase_S8_Ser-AS"/>
</dbReference>
<dbReference type="InterPro" id="IPR000209">
    <property type="entry name" value="Peptidase_S8/S53_dom"/>
</dbReference>
<dbReference type="EMBL" id="VMSO01000009">
    <property type="protein sequence ID" value="KAA8501432.1"/>
    <property type="molecule type" value="Genomic_DNA"/>
</dbReference>
<dbReference type="PROSITE" id="PS00138">
    <property type="entry name" value="SUBTILASE_SER"/>
    <property type="match status" value="1"/>
</dbReference>
<dbReference type="PANTHER" id="PTHR43806:SF11">
    <property type="entry name" value="CEREVISIN-RELATED"/>
    <property type="match status" value="1"/>
</dbReference>
<name>A0A5M9I2D3_9FIRM</name>
<gene>
    <name evidence="10" type="ORF">FNY66_08840</name>
</gene>
<dbReference type="Pfam" id="PF18425">
    <property type="entry name" value="CspB_prodomain"/>
    <property type="match status" value="1"/>
</dbReference>
<dbReference type="InterPro" id="IPR034045">
    <property type="entry name" value="Pep_S8_CspA-like"/>
</dbReference>
<evidence type="ECO:0000256" key="3">
    <source>
        <dbReference type="ARBA" id="ARBA00022801"/>
    </source>
</evidence>
<feature type="active site" description="Charge relay system" evidence="5 6">
    <location>
        <position position="518"/>
    </location>
</feature>
<dbReference type="Pfam" id="PF00082">
    <property type="entry name" value="Peptidase_S8"/>
    <property type="match status" value="2"/>
</dbReference>
<dbReference type="PROSITE" id="PS00136">
    <property type="entry name" value="SUBTILASE_ASP"/>
    <property type="match status" value="1"/>
</dbReference>
<keyword evidence="11" id="KW-1185">Reference proteome</keyword>
<proteinExistence type="inferred from homology"/>
<dbReference type="InterPro" id="IPR022398">
    <property type="entry name" value="Peptidase_S8_His-AS"/>
</dbReference>
<dbReference type="PIRSF" id="PIRSF037894">
    <property type="entry name" value="Subtilisin_rel_CspABC"/>
    <property type="match status" value="1"/>
</dbReference>
<dbReference type="AlphaFoldDB" id="A0A5M9I2D3"/>
<protein>
    <submittedName>
        <fullName evidence="10">S8 family peptidase</fullName>
    </submittedName>
</protein>
<comment type="caution">
    <text evidence="10">The sequence shown here is derived from an EMBL/GenBank/DDBJ whole genome shotgun (WGS) entry which is preliminary data.</text>
</comment>
<evidence type="ECO:0000256" key="7">
    <source>
        <dbReference type="RuleBase" id="RU003355"/>
    </source>
</evidence>
<dbReference type="Gene3D" id="2.60.120.1290">
    <property type="match status" value="1"/>
</dbReference>
<keyword evidence="2 6" id="KW-0645">Protease</keyword>
<dbReference type="InterPro" id="IPR015500">
    <property type="entry name" value="Peptidase_S8_subtilisin-rel"/>
</dbReference>
<evidence type="ECO:0000256" key="2">
    <source>
        <dbReference type="ARBA" id="ARBA00022670"/>
    </source>
</evidence>
<dbReference type="PRINTS" id="PR00723">
    <property type="entry name" value="SUBTILISIN"/>
</dbReference>
<dbReference type="OrthoDB" id="9762689at2"/>
<dbReference type="Gene3D" id="3.30.70.2980">
    <property type="match status" value="1"/>
</dbReference>
<feature type="domain" description="Peptidase S8/S53" evidence="8">
    <location>
        <begin position="117"/>
        <end position="334"/>
    </location>
</feature>
<dbReference type="InterPro" id="IPR023827">
    <property type="entry name" value="Peptidase_S8_Asp-AS"/>
</dbReference>
<dbReference type="InterPro" id="IPR041365">
    <property type="entry name" value="CspB_prodomain"/>
</dbReference>
<dbReference type="Proteomes" id="UP000322025">
    <property type="component" value="Unassembled WGS sequence"/>
</dbReference>
<feature type="domain" description="Csp protease B prodomain" evidence="9">
    <location>
        <begin position="3"/>
        <end position="90"/>
    </location>
</feature>
<evidence type="ECO:0000259" key="8">
    <source>
        <dbReference type="Pfam" id="PF00082"/>
    </source>
</evidence>
<accession>A0A5M9I2D3</accession>
<dbReference type="PROSITE" id="PS51892">
    <property type="entry name" value="SUBTILASE"/>
    <property type="match status" value="1"/>
</dbReference>
<dbReference type="RefSeq" id="WP_150310877.1">
    <property type="nucleotide sequence ID" value="NZ_VMSO01000009.1"/>
</dbReference>
<evidence type="ECO:0000256" key="5">
    <source>
        <dbReference type="PIRSR" id="PIRSR615500-1"/>
    </source>
</evidence>
<evidence type="ECO:0000313" key="10">
    <source>
        <dbReference type="EMBL" id="KAA8501432.1"/>
    </source>
</evidence>
<dbReference type="SUPFAM" id="SSF52743">
    <property type="entry name" value="Subtilisin-like"/>
    <property type="match status" value="1"/>
</dbReference>
<dbReference type="GO" id="GO:0006508">
    <property type="term" value="P:proteolysis"/>
    <property type="evidence" value="ECO:0007669"/>
    <property type="project" value="UniProtKB-KW"/>
</dbReference>
<dbReference type="InterPro" id="IPR050131">
    <property type="entry name" value="Peptidase_S8_subtilisin-like"/>
</dbReference>
<dbReference type="CDD" id="cd07478">
    <property type="entry name" value="Peptidases_S8_CspA-like"/>
    <property type="match status" value="1"/>
</dbReference>
<feature type="domain" description="Peptidase S8/S53" evidence="8">
    <location>
        <begin position="445"/>
        <end position="566"/>
    </location>
</feature>
<sequence>MSQKVENILNLALEATPEERARSGELDVGYDPEEREWELIVKYSGSLEPVREIASSVTELMNGYAVIVIQEDRIEELASFPEVEFIEKPKSLYFQADVGRQVSCIDTVQTAPYNLSGRGVLVGIVDSGIDYENPDFRNDDGTTRIAAMWDQSISGNPPAGYAVGSEFTREDINAVLAESGFGGFPSGSPGPVLSRDTSGHGTAVAGIAAGNGRGSEGRQYRGAAPEAELIIVKMGTPRPDGFPRTTELMMGADYVIRKALDMRKPVALNISFGNTYGSHDGTSLVERFLNGIADTWKNVICIGSGNEGNAAGHAAGQVRDDEESVQELAVQAREPALNLQIWKSYVDEMDISVVNPSGERAGPFREILGPQRFLLGGTELLIYYGEPQPYSVRQEIYISFLPVQSYVDSGVWRIVLTPRRIVDGMYQMWLPSLTALNVGTSFLTPNSSTTLTIPSTASLAVTVAAYDARTFSYADFSGRGPAAVYEGSNVLKPDLAAPGVLINAPVPGGGYRAFSGTSFAAPFVTGSAALLMEWGIVQGNDPYLYGEKVKAYLRRGARELSGYNEWPNSLLGFGALCVKDSLPL</sequence>
<dbReference type="InterPro" id="IPR036852">
    <property type="entry name" value="Peptidase_S8/S53_dom_sf"/>
</dbReference>
<comment type="similarity">
    <text evidence="1 6 7">Belongs to the peptidase S8 family.</text>
</comment>
<dbReference type="InterPro" id="IPR017310">
    <property type="entry name" value="Pept_S8A_subtilisin_clostridia"/>
</dbReference>
<keyword evidence="3 6" id="KW-0378">Hydrolase</keyword>
<evidence type="ECO:0000256" key="4">
    <source>
        <dbReference type="ARBA" id="ARBA00022825"/>
    </source>
</evidence>
<keyword evidence="4 6" id="KW-0720">Serine protease</keyword>
<evidence type="ECO:0000259" key="9">
    <source>
        <dbReference type="Pfam" id="PF18425"/>
    </source>
</evidence>
<dbReference type="GO" id="GO:0004252">
    <property type="term" value="F:serine-type endopeptidase activity"/>
    <property type="evidence" value="ECO:0007669"/>
    <property type="project" value="UniProtKB-UniRule"/>
</dbReference>
<evidence type="ECO:0000256" key="6">
    <source>
        <dbReference type="PROSITE-ProRule" id="PRU01240"/>
    </source>
</evidence>
<dbReference type="PANTHER" id="PTHR43806">
    <property type="entry name" value="PEPTIDASE S8"/>
    <property type="match status" value="1"/>
</dbReference>
<feature type="active site" description="Charge relay system" evidence="5 6">
    <location>
        <position position="200"/>
    </location>
</feature>
<dbReference type="Gene3D" id="3.40.50.200">
    <property type="entry name" value="Peptidase S8/S53 domain"/>
    <property type="match status" value="1"/>
</dbReference>
<evidence type="ECO:0000256" key="1">
    <source>
        <dbReference type="ARBA" id="ARBA00011073"/>
    </source>
</evidence>
<dbReference type="PROSITE" id="PS00137">
    <property type="entry name" value="SUBTILASE_HIS"/>
    <property type="match status" value="1"/>
</dbReference>
<organism evidence="10 11">
    <name type="scientific">Mediterraneibacter catenae</name>
    <dbReference type="NCBI Taxonomy" id="2594882"/>
    <lineage>
        <taxon>Bacteria</taxon>
        <taxon>Bacillati</taxon>
        <taxon>Bacillota</taxon>
        <taxon>Clostridia</taxon>
        <taxon>Lachnospirales</taxon>
        <taxon>Lachnospiraceae</taxon>
        <taxon>Mediterraneibacter</taxon>
    </lineage>
</organism>
<evidence type="ECO:0000313" key="11">
    <source>
        <dbReference type="Proteomes" id="UP000322025"/>
    </source>
</evidence>
<reference evidence="10" key="1">
    <citation type="submission" date="2019-07" db="EMBL/GenBank/DDBJ databases">
        <authorList>
            <person name="Wongkuna S."/>
            <person name="Scaria J."/>
        </authorList>
    </citation>
    <scope>NUCLEOTIDE SEQUENCE [LARGE SCALE GENOMIC DNA]</scope>
    <source>
        <strain evidence="10">SW178</strain>
    </source>
</reference>